<dbReference type="AlphaFoldDB" id="A0AA38KHV9"/>
<keyword evidence="2" id="KW-1185">Reference proteome</keyword>
<comment type="caution">
    <text evidence="1">The sequence shown here is derived from an EMBL/GenBank/DDBJ whole genome shotgun (WGS) entry which is preliminary data.</text>
</comment>
<reference evidence="1 2" key="1">
    <citation type="journal article" date="2021" name="Nat. Plants">
        <title>The Taxus genome provides insights into paclitaxel biosynthesis.</title>
        <authorList>
            <person name="Xiong X."/>
            <person name="Gou J."/>
            <person name="Liao Q."/>
            <person name="Li Y."/>
            <person name="Zhou Q."/>
            <person name="Bi G."/>
            <person name="Li C."/>
            <person name="Du R."/>
            <person name="Wang X."/>
            <person name="Sun T."/>
            <person name="Guo L."/>
            <person name="Liang H."/>
            <person name="Lu P."/>
            <person name="Wu Y."/>
            <person name="Zhang Z."/>
            <person name="Ro D.K."/>
            <person name="Shang Y."/>
            <person name="Huang S."/>
            <person name="Yan J."/>
        </authorList>
    </citation>
    <scope>NUCLEOTIDE SEQUENCE [LARGE SCALE GENOMIC DNA]</scope>
    <source>
        <strain evidence="1">Ta-2019</strain>
    </source>
</reference>
<gene>
    <name evidence="1" type="ORF">KI387_009853</name>
</gene>
<evidence type="ECO:0000313" key="2">
    <source>
        <dbReference type="Proteomes" id="UP000824469"/>
    </source>
</evidence>
<organism evidence="1 2">
    <name type="scientific">Taxus chinensis</name>
    <name type="common">Chinese yew</name>
    <name type="synonym">Taxus wallichiana var. chinensis</name>
    <dbReference type="NCBI Taxonomy" id="29808"/>
    <lineage>
        <taxon>Eukaryota</taxon>
        <taxon>Viridiplantae</taxon>
        <taxon>Streptophyta</taxon>
        <taxon>Embryophyta</taxon>
        <taxon>Tracheophyta</taxon>
        <taxon>Spermatophyta</taxon>
        <taxon>Pinopsida</taxon>
        <taxon>Pinidae</taxon>
        <taxon>Conifers II</taxon>
        <taxon>Cupressales</taxon>
        <taxon>Taxaceae</taxon>
        <taxon>Taxus</taxon>
    </lineage>
</organism>
<sequence>MQGMKTTSWLQGLRPLTIALYRDRFERVSKSSATTFLLELAGIILFQSKWSSRYRNG</sequence>
<name>A0AA38KHV9_TAXCH</name>
<accession>A0AA38KHV9</accession>
<dbReference type="Proteomes" id="UP000824469">
    <property type="component" value="Unassembled WGS sequence"/>
</dbReference>
<proteinExistence type="predicted"/>
<dbReference type="EMBL" id="JAHRHJ020000008">
    <property type="protein sequence ID" value="KAH9305449.1"/>
    <property type="molecule type" value="Genomic_DNA"/>
</dbReference>
<protein>
    <submittedName>
        <fullName evidence="1">Uncharacterized protein</fullName>
    </submittedName>
</protein>
<evidence type="ECO:0000313" key="1">
    <source>
        <dbReference type="EMBL" id="KAH9305449.1"/>
    </source>
</evidence>
<feature type="non-terminal residue" evidence="1">
    <location>
        <position position="57"/>
    </location>
</feature>